<reference evidence="1 2" key="1">
    <citation type="submission" date="2018-06" db="EMBL/GenBank/DDBJ databases">
        <authorList>
            <consortium name="Pathogen Informatics"/>
            <person name="Doyle S."/>
        </authorList>
    </citation>
    <scope>NUCLEOTIDE SEQUENCE [LARGE SCALE GENOMIC DNA]</scope>
    <source>
        <strain evidence="1 2">NCTC10283</strain>
    </source>
</reference>
<dbReference type="OrthoDB" id="8613449at2"/>
<dbReference type="AlphaFoldDB" id="A0A376BMV5"/>
<dbReference type="Proteomes" id="UP000254209">
    <property type="component" value="Unassembled WGS sequence"/>
</dbReference>
<keyword evidence="2" id="KW-1185">Reference proteome</keyword>
<proteinExistence type="predicted"/>
<gene>
    <name evidence="1" type="ORF">NCTC10283_01116</name>
</gene>
<evidence type="ECO:0000313" key="1">
    <source>
        <dbReference type="EMBL" id="SSY70990.1"/>
    </source>
</evidence>
<dbReference type="RefSeq" id="WP_051968591.1">
    <property type="nucleotide sequence ID" value="NZ_CP091519.2"/>
</dbReference>
<dbReference type="EMBL" id="UFSO01000002">
    <property type="protein sequence ID" value="SSY70990.1"/>
    <property type="molecule type" value="Genomic_DNA"/>
</dbReference>
<evidence type="ECO:0000313" key="2">
    <source>
        <dbReference type="Proteomes" id="UP000254209"/>
    </source>
</evidence>
<organism evidence="1 2">
    <name type="scientific">Alysiella crassa</name>
    <dbReference type="NCBI Taxonomy" id="153491"/>
    <lineage>
        <taxon>Bacteria</taxon>
        <taxon>Pseudomonadati</taxon>
        <taxon>Pseudomonadota</taxon>
        <taxon>Betaproteobacteria</taxon>
        <taxon>Neisseriales</taxon>
        <taxon>Neisseriaceae</taxon>
        <taxon>Alysiella</taxon>
    </lineage>
</organism>
<sequence>MILEKLFSQFTAVNALTFQSRSQTGSQMNWNMNGTGTVSVRIHDDYIDFDEEIVLENGRVCYDKKRWRFSGCRVYFERFRNDVYEQIFEFEYQNGEFLPKQSYWCDPDNYQAELSVNPQVIIFTIYIHSSRKNECLRYEYVAQ</sequence>
<accession>A0A376BMV5</accession>
<dbReference type="STRING" id="1120980.GCA_000745955_02161"/>
<protein>
    <submittedName>
        <fullName evidence="1">Uncharacterized protein</fullName>
    </submittedName>
</protein>
<name>A0A376BMV5_9NEIS</name>